<feature type="coiled-coil region" evidence="1">
    <location>
        <begin position="72"/>
        <end position="99"/>
    </location>
</feature>
<evidence type="ECO:0000313" key="3">
    <source>
        <dbReference type="EMBL" id="PCK30894.1"/>
    </source>
</evidence>
<feature type="region of interest" description="Disordered" evidence="2">
    <location>
        <begin position="1"/>
        <end position="49"/>
    </location>
</feature>
<dbReference type="OrthoDB" id="6315316at2"/>
<sequence>MDIRIHQSNLSPLSPNAVAKSPSTSQTISEKPQSAPQSEVEKEQDEQVMLSKELDEEATEYKEDNPVFKEDYEDLEKAMDLIQAQIHTLQERINKLMQSREQRFMKINHQQNTAPDEGKVTVEHIGSKKYRDNTTVDEVKELEKQLSEFKGQEAELRIQMLKMILAERKRLEELKRKGKL</sequence>
<proteinExistence type="predicted"/>
<dbReference type="Proteomes" id="UP000228621">
    <property type="component" value="Unassembled WGS sequence"/>
</dbReference>
<comment type="caution">
    <text evidence="3">The sequence shown here is derived from an EMBL/GenBank/DDBJ whole genome shotgun (WGS) entry which is preliminary data.</text>
</comment>
<keyword evidence="4" id="KW-1185">Reference proteome</keyword>
<evidence type="ECO:0000256" key="1">
    <source>
        <dbReference type="SAM" id="Coils"/>
    </source>
</evidence>
<keyword evidence="1" id="KW-0175">Coiled coil</keyword>
<protein>
    <submittedName>
        <fullName evidence="3">Uncharacterized protein</fullName>
    </submittedName>
</protein>
<dbReference type="EMBL" id="NKHF01000068">
    <property type="protein sequence ID" value="PCK30894.1"/>
    <property type="molecule type" value="Genomic_DNA"/>
</dbReference>
<name>A0A2A5JN51_PSEO7</name>
<evidence type="ECO:0000256" key="2">
    <source>
        <dbReference type="SAM" id="MobiDB-lite"/>
    </source>
</evidence>
<feature type="compositionally biased region" description="Polar residues" evidence="2">
    <location>
        <begin position="21"/>
        <end position="37"/>
    </location>
</feature>
<dbReference type="RefSeq" id="WP_099642832.1">
    <property type="nucleotide sequence ID" value="NZ_NKHF01000068.1"/>
</dbReference>
<organism evidence="3 4">
    <name type="scientific">Pseudoalteromonas piscicida</name>
    <dbReference type="NCBI Taxonomy" id="43662"/>
    <lineage>
        <taxon>Bacteria</taxon>
        <taxon>Pseudomonadati</taxon>
        <taxon>Pseudomonadota</taxon>
        <taxon>Gammaproteobacteria</taxon>
        <taxon>Alteromonadales</taxon>
        <taxon>Pseudoalteromonadaceae</taxon>
        <taxon>Pseudoalteromonas</taxon>
    </lineage>
</organism>
<gene>
    <name evidence="3" type="ORF">CEX98_14820</name>
</gene>
<accession>A0A2A5JN51</accession>
<dbReference type="AlphaFoldDB" id="A0A2A5JN51"/>
<reference evidence="4" key="1">
    <citation type="journal article" date="2019" name="Genome Announc.">
        <title>Draft Genome Sequence of Pseudoalteromonas piscicida Strain 36Y ROTHPW, an Hypersaline Seawater Isolate from the South Coast of Sonora, Mexico.</title>
        <authorList>
            <person name="Sanchez-Diaz R."/>
            <person name="Molina-Garza Z.J."/>
            <person name="Cruz-Suarez L.E."/>
            <person name="Selvin J."/>
            <person name="Kiran G.S."/>
            <person name="Ibarra-Gamez J.C."/>
            <person name="Gomez-Gil B."/>
            <person name="Galaviz-Silva L."/>
        </authorList>
    </citation>
    <scope>NUCLEOTIDE SEQUENCE [LARGE SCALE GENOMIC DNA]</scope>
    <source>
        <strain evidence="4">36Y_RITHPW</strain>
    </source>
</reference>
<evidence type="ECO:0000313" key="4">
    <source>
        <dbReference type="Proteomes" id="UP000228621"/>
    </source>
</evidence>
<feature type="compositionally biased region" description="Polar residues" evidence="2">
    <location>
        <begin position="1"/>
        <end position="14"/>
    </location>
</feature>